<dbReference type="PANTHER" id="PTHR48029">
    <property type="entry name" value="NUCLEOLAR PROTEIN 8"/>
    <property type="match status" value="1"/>
</dbReference>
<gene>
    <name evidence="7" type="ORF">CALCODRAFT_496951</name>
</gene>
<dbReference type="InterPro" id="IPR000504">
    <property type="entry name" value="RRM_dom"/>
</dbReference>
<dbReference type="AlphaFoldDB" id="A0A165FIF3"/>
<feature type="domain" description="RRM" evidence="6">
    <location>
        <begin position="8"/>
        <end position="88"/>
    </location>
</feature>
<accession>A0A165FIF3</accession>
<dbReference type="GO" id="GO:0005730">
    <property type="term" value="C:nucleolus"/>
    <property type="evidence" value="ECO:0007669"/>
    <property type="project" value="UniProtKB-SubCell"/>
</dbReference>
<feature type="compositionally biased region" description="Pro residues" evidence="5">
    <location>
        <begin position="156"/>
        <end position="169"/>
    </location>
</feature>
<dbReference type="EMBL" id="KV423972">
    <property type="protein sequence ID" value="KZT56796.1"/>
    <property type="molecule type" value="Genomic_DNA"/>
</dbReference>
<name>A0A165FIF3_9BASI</name>
<proteinExistence type="predicted"/>
<protein>
    <recommendedName>
        <fullName evidence="6">RRM domain-containing protein</fullName>
    </recommendedName>
</protein>
<feature type="compositionally biased region" description="Basic and acidic residues" evidence="5">
    <location>
        <begin position="229"/>
        <end position="241"/>
    </location>
</feature>
<feature type="compositionally biased region" description="Low complexity" evidence="5">
    <location>
        <begin position="276"/>
        <end position="285"/>
    </location>
</feature>
<feature type="compositionally biased region" description="Basic residues" evidence="5">
    <location>
        <begin position="347"/>
        <end position="372"/>
    </location>
</feature>
<evidence type="ECO:0000313" key="7">
    <source>
        <dbReference type="EMBL" id="KZT56796.1"/>
    </source>
</evidence>
<dbReference type="CDD" id="cd12226">
    <property type="entry name" value="RRM_NOL8"/>
    <property type="match status" value="1"/>
</dbReference>
<evidence type="ECO:0000256" key="4">
    <source>
        <dbReference type="PROSITE-ProRule" id="PRU00176"/>
    </source>
</evidence>
<evidence type="ECO:0000256" key="3">
    <source>
        <dbReference type="ARBA" id="ARBA00023242"/>
    </source>
</evidence>
<reference evidence="7 8" key="1">
    <citation type="journal article" date="2016" name="Mol. Biol. Evol.">
        <title>Comparative Genomics of Early-Diverging Mushroom-Forming Fungi Provides Insights into the Origins of Lignocellulose Decay Capabilities.</title>
        <authorList>
            <person name="Nagy L.G."/>
            <person name="Riley R."/>
            <person name="Tritt A."/>
            <person name="Adam C."/>
            <person name="Daum C."/>
            <person name="Floudas D."/>
            <person name="Sun H."/>
            <person name="Yadav J.S."/>
            <person name="Pangilinan J."/>
            <person name="Larsson K.H."/>
            <person name="Matsuura K."/>
            <person name="Barry K."/>
            <person name="Labutti K."/>
            <person name="Kuo R."/>
            <person name="Ohm R.A."/>
            <person name="Bhattacharya S.S."/>
            <person name="Shirouzu T."/>
            <person name="Yoshinaga Y."/>
            <person name="Martin F.M."/>
            <person name="Grigoriev I.V."/>
            <person name="Hibbett D.S."/>
        </authorList>
    </citation>
    <scope>NUCLEOTIDE SEQUENCE [LARGE SCALE GENOMIC DNA]</scope>
    <source>
        <strain evidence="7 8">HHB12733</strain>
    </source>
</reference>
<sequence>MAEETVTKRLHVAGLTPGITAQDLTARFASFGTVLAVDGLGLQDGVGQPRKFAYVTLTATPEKLRRCMNLLSGTHYKGAKLRIGEAKPDWHEHWEKEHKEAVVEEGRPNKKRKMGVEGKEARDMEVVSVENVEGKPYWKLTALQHLIRPLRMRPLHPLPPPTSTLPAPKPGSSKPADKPSKRKLKALEPPNRARRVVIDPREWGAVHLTGGLLEAGDVNLPKRVVMRDGAEEGEKEREEKLKKKKKKKKQDVEMDDPPAAAEPAPTPALNPKPKKPTSTPAAPAPEGSDPLLLAITAEQSATLSLLKQMFGEGLEKADEGVMRMHGEMCGRMWEQFKRRGMRERTKTMRKKGTTSKSHPRKRKTASQKRKKETRPPVTIQLLSQLLPMSSNGQLQVLRLRRRSRYRRA</sequence>
<dbReference type="GO" id="GO:0003723">
    <property type="term" value="F:RNA binding"/>
    <property type="evidence" value="ECO:0007669"/>
    <property type="project" value="UniProtKB-UniRule"/>
</dbReference>
<evidence type="ECO:0000256" key="1">
    <source>
        <dbReference type="ARBA" id="ARBA00004604"/>
    </source>
</evidence>
<dbReference type="Gene3D" id="3.30.70.330">
    <property type="match status" value="1"/>
</dbReference>
<dbReference type="SUPFAM" id="SSF54928">
    <property type="entry name" value="RNA-binding domain, RBD"/>
    <property type="match status" value="1"/>
</dbReference>
<evidence type="ECO:0000256" key="2">
    <source>
        <dbReference type="ARBA" id="ARBA00022884"/>
    </source>
</evidence>
<dbReference type="SMART" id="SM00360">
    <property type="entry name" value="RRM"/>
    <property type="match status" value="1"/>
</dbReference>
<evidence type="ECO:0000313" key="8">
    <source>
        <dbReference type="Proteomes" id="UP000076842"/>
    </source>
</evidence>
<dbReference type="InterPro" id="IPR035979">
    <property type="entry name" value="RBD_domain_sf"/>
</dbReference>
<feature type="region of interest" description="Disordered" evidence="5">
    <location>
        <begin position="341"/>
        <end position="377"/>
    </location>
</feature>
<dbReference type="OrthoDB" id="21643at2759"/>
<keyword evidence="2 4" id="KW-0694">RNA-binding</keyword>
<comment type="subcellular location">
    <subcellularLocation>
        <location evidence="1">Nucleus</location>
        <location evidence="1">Nucleolus</location>
    </subcellularLocation>
</comment>
<dbReference type="InterPro" id="IPR034138">
    <property type="entry name" value="NOP8_RRM"/>
</dbReference>
<evidence type="ECO:0000256" key="5">
    <source>
        <dbReference type="SAM" id="MobiDB-lite"/>
    </source>
</evidence>
<dbReference type="InterPro" id="IPR012677">
    <property type="entry name" value="Nucleotide-bd_a/b_plait_sf"/>
</dbReference>
<dbReference type="PANTHER" id="PTHR48029:SF1">
    <property type="entry name" value="NUCLEOLAR PROTEIN 8"/>
    <property type="match status" value="1"/>
</dbReference>
<dbReference type="Proteomes" id="UP000076842">
    <property type="component" value="Unassembled WGS sequence"/>
</dbReference>
<dbReference type="InParanoid" id="A0A165FIF3"/>
<feature type="region of interest" description="Disordered" evidence="5">
    <location>
        <begin position="153"/>
        <end position="193"/>
    </location>
</feature>
<organism evidence="7 8">
    <name type="scientific">Calocera cornea HHB12733</name>
    <dbReference type="NCBI Taxonomy" id="1353952"/>
    <lineage>
        <taxon>Eukaryota</taxon>
        <taxon>Fungi</taxon>
        <taxon>Dikarya</taxon>
        <taxon>Basidiomycota</taxon>
        <taxon>Agaricomycotina</taxon>
        <taxon>Dacrymycetes</taxon>
        <taxon>Dacrymycetales</taxon>
        <taxon>Dacrymycetaceae</taxon>
        <taxon>Calocera</taxon>
    </lineage>
</organism>
<dbReference type="STRING" id="1353952.A0A165FIF3"/>
<feature type="region of interest" description="Disordered" evidence="5">
    <location>
        <begin position="229"/>
        <end position="288"/>
    </location>
</feature>
<evidence type="ECO:0000259" key="6">
    <source>
        <dbReference type="PROSITE" id="PS50102"/>
    </source>
</evidence>
<dbReference type="PROSITE" id="PS50102">
    <property type="entry name" value="RRM"/>
    <property type="match status" value="1"/>
</dbReference>
<keyword evidence="8" id="KW-1185">Reference proteome</keyword>
<keyword evidence="3" id="KW-0539">Nucleus</keyword>